<protein>
    <submittedName>
        <fullName evidence="3">Uncharacterized protein</fullName>
    </submittedName>
</protein>
<reference evidence="3" key="1">
    <citation type="submission" date="2021-02" db="EMBL/GenBank/DDBJ databases">
        <authorList>
            <person name="Dougan E. K."/>
            <person name="Rhodes N."/>
            <person name="Thang M."/>
            <person name="Chan C."/>
        </authorList>
    </citation>
    <scope>NUCLEOTIDE SEQUENCE</scope>
</reference>
<evidence type="ECO:0000256" key="2">
    <source>
        <dbReference type="SAM" id="MobiDB-lite"/>
    </source>
</evidence>
<dbReference type="Proteomes" id="UP000604046">
    <property type="component" value="Unassembled WGS sequence"/>
</dbReference>
<name>A0A812IM25_9DINO</name>
<feature type="region of interest" description="Disordered" evidence="2">
    <location>
        <begin position="143"/>
        <end position="168"/>
    </location>
</feature>
<feature type="coiled-coil region" evidence="1">
    <location>
        <begin position="18"/>
        <end position="114"/>
    </location>
</feature>
<keyword evidence="4" id="KW-1185">Reference proteome</keyword>
<keyword evidence="1" id="KW-0175">Coiled coil</keyword>
<evidence type="ECO:0000313" key="4">
    <source>
        <dbReference type="Proteomes" id="UP000604046"/>
    </source>
</evidence>
<gene>
    <name evidence="3" type="ORF">SNAT2548_LOCUS4873</name>
</gene>
<accession>A0A812IM25</accession>
<comment type="caution">
    <text evidence="3">The sequence shown here is derived from an EMBL/GenBank/DDBJ whole genome shotgun (WGS) entry which is preliminary data.</text>
</comment>
<sequence length="227" mass="25268">MVQKAQLSAELDQTRTSLVNAKGDLEVSQRRFDEVEQKGRETSKRLQMVQEELQGLRAEDGDSPVRSTLQDAKAVLEQKKAKLNQQTLQAEKLQKELQDNREQLEKQSVRMADVHAEATECEMKSKCLDEQKLQLQRELDAKPGAKTGCATGTKEGDDSFEDPTSVSQWPVVPMSGKAWSCNAGRCSSADMPRHLSGHSYGACPYMQSTYEAPHARMLRVGGMPQTV</sequence>
<organism evidence="3 4">
    <name type="scientific">Symbiodinium natans</name>
    <dbReference type="NCBI Taxonomy" id="878477"/>
    <lineage>
        <taxon>Eukaryota</taxon>
        <taxon>Sar</taxon>
        <taxon>Alveolata</taxon>
        <taxon>Dinophyceae</taxon>
        <taxon>Suessiales</taxon>
        <taxon>Symbiodiniaceae</taxon>
        <taxon>Symbiodinium</taxon>
    </lineage>
</organism>
<dbReference type="AlphaFoldDB" id="A0A812IM25"/>
<dbReference type="EMBL" id="CAJNDS010000302">
    <property type="protein sequence ID" value="CAE7041320.1"/>
    <property type="molecule type" value="Genomic_DNA"/>
</dbReference>
<evidence type="ECO:0000313" key="3">
    <source>
        <dbReference type="EMBL" id="CAE7041320.1"/>
    </source>
</evidence>
<proteinExistence type="predicted"/>
<evidence type="ECO:0000256" key="1">
    <source>
        <dbReference type="SAM" id="Coils"/>
    </source>
</evidence>